<dbReference type="GO" id="GO:0044614">
    <property type="term" value="C:nuclear pore cytoplasmic filaments"/>
    <property type="evidence" value="ECO:0007669"/>
    <property type="project" value="TreeGrafter"/>
</dbReference>
<protein>
    <submittedName>
        <fullName evidence="2">Uncharacterized protein</fullName>
    </submittedName>
</protein>
<feature type="compositionally biased region" description="Polar residues" evidence="1">
    <location>
        <begin position="258"/>
        <end position="271"/>
    </location>
</feature>
<evidence type="ECO:0000313" key="3">
    <source>
        <dbReference type="Proteomes" id="UP000467841"/>
    </source>
</evidence>
<dbReference type="PANTHER" id="PTHR23198">
    <property type="entry name" value="NUCLEOPORIN"/>
    <property type="match status" value="1"/>
</dbReference>
<dbReference type="GO" id="GO:0017056">
    <property type="term" value="F:structural constituent of nuclear pore"/>
    <property type="evidence" value="ECO:0007669"/>
    <property type="project" value="TreeGrafter"/>
</dbReference>
<dbReference type="Proteomes" id="UP000467841">
    <property type="component" value="Unassembled WGS sequence"/>
</dbReference>
<dbReference type="OrthoDB" id="1109939at2759"/>
<feature type="region of interest" description="Disordered" evidence="1">
    <location>
        <begin position="1"/>
        <end position="73"/>
    </location>
</feature>
<dbReference type="GO" id="GO:0006606">
    <property type="term" value="P:protein import into nucleus"/>
    <property type="evidence" value="ECO:0007669"/>
    <property type="project" value="TreeGrafter"/>
</dbReference>
<comment type="caution">
    <text evidence="2">The sequence shown here is derived from an EMBL/GenBank/DDBJ whole genome shotgun (WGS) entry which is preliminary data.</text>
</comment>
<dbReference type="GO" id="GO:0034398">
    <property type="term" value="P:telomere tethering at nuclear periphery"/>
    <property type="evidence" value="ECO:0007669"/>
    <property type="project" value="TreeGrafter"/>
</dbReference>
<keyword evidence="3" id="KW-1185">Reference proteome</keyword>
<accession>A0A6D2L1E4</accession>
<dbReference type="GO" id="GO:0008139">
    <property type="term" value="F:nuclear localization sequence binding"/>
    <property type="evidence" value="ECO:0007669"/>
    <property type="project" value="TreeGrafter"/>
</dbReference>
<sequence length="481" mass="49285">MGIFSSDPERSTSEILNTQESKPSNVIGSSVLDRDSAAVETPTSASSLLHSSSPVRFGTLTPPAPSATTTSAFGSTKAPTFGSCGFAAPTTSTYWSIQASAFDSNAFSAPTPSIFASTEPPAFGSSPFAAPTTSPFGSAKASPFGSGPFDAPTPSPFGSTTFVSAKASPFGSNPFAAPISGATPTSSTSYTFHGSSLFGSVPAVTSVTSAPTQPLAPTSFGHSAFSVPKGSRFESRPAPVQTSASFSFGPAQYCGKNASGNGWSSQHGTEQSSKHPPRYAPTLDGEGGIYVSVSATNSHPHKSHEELRWEDYKRGNKGVSSPASFSFGPAQDCGKTASGSKVFASNGWSSRHGTDGEEIYVSVSATNAYPHKSHEELRWEDYQKGNKGSGVSSPAFGCTACGAMSSSSVSAYLTFNGAMIPPSAATSLSGFFFSTSGSCPMMFGTTNLAAQGTTTTTSAPLQAYPVHGFVFLPASAMNTLQ</sequence>
<feature type="compositionally biased region" description="Polar residues" evidence="1">
    <location>
        <begin position="13"/>
        <end position="28"/>
    </location>
</feature>
<dbReference type="InterPro" id="IPR037665">
    <property type="entry name" value="Nucleoporin_S59-like"/>
</dbReference>
<evidence type="ECO:0000313" key="2">
    <source>
        <dbReference type="EMBL" id="CAA7053907.1"/>
    </source>
</evidence>
<dbReference type="Gene3D" id="1.10.10.2360">
    <property type="match status" value="2"/>
</dbReference>
<proteinExistence type="predicted"/>
<name>A0A6D2L1E4_9BRAS</name>
<feature type="region of interest" description="Disordered" evidence="1">
    <location>
        <begin position="258"/>
        <end position="310"/>
    </location>
</feature>
<reference evidence="2" key="1">
    <citation type="submission" date="2020-01" db="EMBL/GenBank/DDBJ databases">
        <authorList>
            <person name="Mishra B."/>
        </authorList>
    </citation>
    <scope>NUCLEOTIDE SEQUENCE [LARGE SCALE GENOMIC DNA]</scope>
</reference>
<dbReference type="PANTHER" id="PTHR23198:SF6">
    <property type="entry name" value="NUCLEAR PORE COMPLEX PROTEIN NUP98-NUP96"/>
    <property type="match status" value="1"/>
</dbReference>
<dbReference type="GO" id="GO:0006405">
    <property type="term" value="P:RNA export from nucleus"/>
    <property type="evidence" value="ECO:0007669"/>
    <property type="project" value="TreeGrafter"/>
</dbReference>
<evidence type="ECO:0000256" key="1">
    <source>
        <dbReference type="SAM" id="MobiDB-lite"/>
    </source>
</evidence>
<gene>
    <name evidence="2" type="ORF">MERR_LOCUS41143</name>
</gene>
<dbReference type="GO" id="GO:0000973">
    <property type="term" value="P:post-transcriptional tethering of RNA polymerase II gene DNA at nuclear periphery"/>
    <property type="evidence" value="ECO:0007669"/>
    <property type="project" value="TreeGrafter"/>
</dbReference>
<organism evidence="2 3">
    <name type="scientific">Microthlaspi erraticum</name>
    <dbReference type="NCBI Taxonomy" id="1685480"/>
    <lineage>
        <taxon>Eukaryota</taxon>
        <taxon>Viridiplantae</taxon>
        <taxon>Streptophyta</taxon>
        <taxon>Embryophyta</taxon>
        <taxon>Tracheophyta</taxon>
        <taxon>Spermatophyta</taxon>
        <taxon>Magnoliopsida</taxon>
        <taxon>eudicotyledons</taxon>
        <taxon>Gunneridae</taxon>
        <taxon>Pentapetalae</taxon>
        <taxon>rosids</taxon>
        <taxon>malvids</taxon>
        <taxon>Brassicales</taxon>
        <taxon>Brassicaceae</taxon>
        <taxon>Coluteocarpeae</taxon>
        <taxon>Microthlaspi</taxon>
    </lineage>
</organism>
<dbReference type="AlphaFoldDB" id="A0A6D2L1E4"/>
<dbReference type="GO" id="GO:0003723">
    <property type="term" value="F:RNA binding"/>
    <property type="evidence" value="ECO:0007669"/>
    <property type="project" value="TreeGrafter"/>
</dbReference>
<feature type="compositionally biased region" description="Low complexity" evidence="1">
    <location>
        <begin position="44"/>
        <end position="53"/>
    </location>
</feature>
<dbReference type="EMBL" id="CACVBM020001551">
    <property type="protein sequence ID" value="CAA7053907.1"/>
    <property type="molecule type" value="Genomic_DNA"/>
</dbReference>